<dbReference type="EMBL" id="LAZR01017686">
    <property type="protein sequence ID" value="KKL99403.1"/>
    <property type="molecule type" value="Genomic_DNA"/>
</dbReference>
<dbReference type="AlphaFoldDB" id="A0A0F9GKV1"/>
<feature type="region of interest" description="Disordered" evidence="1">
    <location>
        <begin position="1"/>
        <end position="24"/>
    </location>
</feature>
<gene>
    <name evidence="2" type="ORF">LCGC14_1814800</name>
</gene>
<reference evidence="2" key="1">
    <citation type="journal article" date="2015" name="Nature">
        <title>Complex archaea that bridge the gap between prokaryotes and eukaryotes.</title>
        <authorList>
            <person name="Spang A."/>
            <person name="Saw J.H."/>
            <person name="Jorgensen S.L."/>
            <person name="Zaremba-Niedzwiedzka K."/>
            <person name="Martijn J."/>
            <person name="Lind A.E."/>
            <person name="van Eijk R."/>
            <person name="Schleper C."/>
            <person name="Guy L."/>
            <person name="Ettema T.J."/>
        </authorList>
    </citation>
    <scope>NUCLEOTIDE SEQUENCE</scope>
</reference>
<feature type="compositionally biased region" description="Basic and acidic residues" evidence="1">
    <location>
        <begin position="9"/>
        <end position="24"/>
    </location>
</feature>
<organism evidence="2">
    <name type="scientific">marine sediment metagenome</name>
    <dbReference type="NCBI Taxonomy" id="412755"/>
    <lineage>
        <taxon>unclassified sequences</taxon>
        <taxon>metagenomes</taxon>
        <taxon>ecological metagenomes</taxon>
    </lineage>
</organism>
<accession>A0A0F9GKV1</accession>
<feature type="non-terminal residue" evidence="2">
    <location>
        <position position="121"/>
    </location>
</feature>
<evidence type="ECO:0000256" key="1">
    <source>
        <dbReference type="SAM" id="MobiDB-lite"/>
    </source>
</evidence>
<protein>
    <submittedName>
        <fullName evidence="2">Uncharacterized protein</fullName>
    </submittedName>
</protein>
<sequence>MKRVGAEMQKLDKQAEKSAARNRQLERTATRAGLALTAFAAAGAVALFSATKLAARVETLGVVTRQLGKTAGFSADEIDKFEQSIKAQGITLRVTRESMALMMQSQIDLTHGTTLARMAQD</sequence>
<evidence type="ECO:0000313" key="2">
    <source>
        <dbReference type="EMBL" id="KKL99403.1"/>
    </source>
</evidence>
<name>A0A0F9GKV1_9ZZZZ</name>
<proteinExistence type="predicted"/>
<comment type="caution">
    <text evidence="2">The sequence shown here is derived from an EMBL/GenBank/DDBJ whole genome shotgun (WGS) entry which is preliminary data.</text>
</comment>